<dbReference type="FunFam" id="1.10.238.220:FF:000001">
    <property type="entry name" value="Serine/threonine-protein phosphatase 2A regulatory subunit B'' subunit alpha"/>
    <property type="match status" value="1"/>
</dbReference>
<comment type="function">
    <text evidence="3">The B regulatory subunit might modulate substrate selectivity and catalytic activity, and might also direct the localization of the catalytic enzyme to a particular subcellular compartment.</text>
</comment>
<proteinExistence type="predicted"/>
<organism evidence="6 7">
    <name type="scientific">Phodopus roborovskii</name>
    <name type="common">Roborovski's desert hamster</name>
    <name type="synonym">Cricetulus roborovskii</name>
    <dbReference type="NCBI Taxonomy" id="109678"/>
    <lineage>
        <taxon>Eukaryota</taxon>
        <taxon>Metazoa</taxon>
        <taxon>Chordata</taxon>
        <taxon>Craniata</taxon>
        <taxon>Vertebrata</taxon>
        <taxon>Euteleostomi</taxon>
        <taxon>Mammalia</taxon>
        <taxon>Eutheria</taxon>
        <taxon>Euarchontoglires</taxon>
        <taxon>Glires</taxon>
        <taxon>Rodentia</taxon>
        <taxon>Myomorpha</taxon>
        <taxon>Muroidea</taxon>
        <taxon>Cricetidae</taxon>
        <taxon>Cricetinae</taxon>
        <taxon>Phodopus</taxon>
    </lineage>
</organism>
<feature type="domain" description="EF-hand" evidence="5">
    <location>
        <begin position="408"/>
        <end position="443"/>
    </location>
</feature>
<dbReference type="InterPro" id="IPR048855">
    <property type="entry name" value="P2R3A_B_D_EF-hand"/>
</dbReference>
<dbReference type="InterPro" id="IPR011992">
    <property type="entry name" value="EF-hand-dom_pair"/>
</dbReference>
<evidence type="ECO:0000313" key="7">
    <source>
        <dbReference type="Proteomes" id="UP001152836"/>
    </source>
</evidence>
<feature type="region of interest" description="Disordered" evidence="4">
    <location>
        <begin position="94"/>
        <end position="143"/>
    </location>
</feature>
<comment type="caution">
    <text evidence="6">The sequence shown here is derived from an EMBL/GenBank/DDBJ whole genome shotgun (WGS) entry which is preliminary data.</text>
</comment>
<feature type="compositionally biased region" description="Basic and acidic residues" evidence="4">
    <location>
        <begin position="94"/>
        <end position="121"/>
    </location>
</feature>
<dbReference type="PROSITE" id="PS00018">
    <property type="entry name" value="EF_HAND_1"/>
    <property type="match status" value="1"/>
</dbReference>
<dbReference type="AlphaFoldDB" id="A0AAU9YR50"/>
<sequence>MSVRPSTPAPAVAPALRPVLSMKVDELFLRWLGDPHTRRALREELGRLQGAGPGDVIRDRGSGGDVIRSRGARGGAVRGDVTAVRSDAIGADVARDDSREDQDVVRRGVARRDVPRGDSGRGRHCGSSAVQTRQEPPPASAPGPAVPAFFFPRGRPRAGLDVDGVVARVERAFAGFGREEAGLGDMGVVAKACGCPLYWKAPLFYAAGGGRTGSVSLQAFVAMWRNVLLTCHDDSARFLQLLQAPGATGLAQEDLVPFLQDVVNTHPGLSFLKEAPEFHSQYITTVIQRLFYTVNRSWSGRITCAELRRSSFLQAVSSLEAEPNVNRLTGFFSYAHFYVIYCKFWELDTDHDLVIDREDLGRHGDGAISSRMIDRIFSGAVTRARKAQDGKLSYADFVWFLISEEDKTTPTSVEYWFRCMDLDGDGVLSMFELEFFYEEQARRMEARGVEPLPFRDLACQVLDMVQPRVPGRITLPDLKRSPLAAAFFDAFVNVEKFLEREQWAGPAPDADPTGPKLSDWERYAAEEYESLVAEEAWGEGESATATLCPRQPRPPCGPAPHAGPALQPRPQA</sequence>
<accession>A0AAU9YR50</accession>
<dbReference type="Pfam" id="PF17958">
    <property type="entry name" value="EF-hand_13"/>
    <property type="match status" value="1"/>
</dbReference>
<keyword evidence="7" id="KW-1185">Reference proteome</keyword>
<dbReference type="PANTHER" id="PTHR14095">
    <property type="entry name" value="PHOSPHATASE 2A REGULATORY SUBUNIT-RELATED"/>
    <property type="match status" value="1"/>
</dbReference>
<name>A0AAU9YR50_PHORO</name>
<dbReference type="InterPro" id="IPR002048">
    <property type="entry name" value="EF_hand_dom"/>
</dbReference>
<keyword evidence="1" id="KW-0479">Metal-binding</keyword>
<dbReference type="Proteomes" id="UP001152836">
    <property type="component" value="Unassembled WGS sequence"/>
</dbReference>
<dbReference type="EMBL" id="CALSGD010000279">
    <property type="protein sequence ID" value="CAH6777488.1"/>
    <property type="molecule type" value="Genomic_DNA"/>
</dbReference>
<evidence type="ECO:0000256" key="2">
    <source>
        <dbReference type="ARBA" id="ARBA00022837"/>
    </source>
</evidence>
<reference evidence="6" key="1">
    <citation type="submission" date="2022-06" db="EMBL/GenBank/DDBJ databases">
        <authorList>
            <person name="Andreotti S."/>
            <person name="Wyler E."/>
        </authorList>
    </citation>
    <scope>NUCLEOTIDE SEQUENCE</scope>
</reference>
<evidence type="ECO:0000256" key="1">
    <source>
        <dbReference type="ARBA" id="ARBA00022723"/>
    </source>
</evidence>
<dbReference type="Gene3D" id="1.10.238.220">
    <property type="match status" value="1"/>
</dbReference>
<dbReference type="InterPro" id="IPR018247">
    <property type="entry name" value="EF_Hand_1_Ca_BS"/>
</dbReference>
<protein>
    <submittedName>
        <fullName evidence="6">Ppp2r3b protein</fullName>
    </submittedName>
</protein>
<evidence type="ECO:0000313" key="6">
    <source>
        <dbReference type="EMBL" id="CAH6777488.1"/>
    </source>
</evidence>
<gene>
    <name evidence="6" type="primary">Ppp2r3b</name>
    <name evidence="6" type="ORF">PHOROB_LOCUS1400</name>
</gene>
<dbReference type="FunFam" id="1.10.238.10:FF:000628">
    <property type="entry name" value="Serine/threonine-protein phosphatase 2A regulatory subunit B'' subunit beta"/>
    <property type="match status" value="1"/>
</dbReference>
<dbReference type="InterPro" id="IPR041534">
    <property type="entry name" value="EF-hand_13"/>
</dbReference>
<dbReference type="Pfam" id="PF13499">
    <property type="entry name" value="EF-hand_7"/>
    <property type="match status" value="1"/>
</dbReference>
<evidence type="ECO:0000259" key="5">
    <source>
        <dbReference type="PROSITE" id="PS50222"/>
    </source>
</evidence>
<keyword evidence="2" id="KW-0106">Calcium</keyword>
<dbReference type="Gene3D" id="1.10.238.10">
    <property type="entry name" value="EF-hand"/>
    <property type="match status" value="1"/>
</dbReference>
<dbReference type="SUPFAM" id="SSF47473">
    <property type="entry name" value="EF-hand"/>
    <property type="match status" value="2"/>
</dbReference>
<dbReference type="GO" id="GO:0005509">
    <property type="term" value="F:calcium ion binding"/>
    <property type="evidence" value="ECO:0007669"/>
    <property type="project" value="InterPro"/>
</dbReference>
<evidence type="ECO:0000256" key="3">
    <source>
        <dbReference type="ARBA" id="ARBA00093310"/>
    </source>
</evidence>
<dbReference type="PANTHER" id="PTHR14095:SF1">
    <property type="entry name" value="SERINE_THREONINE-PROTEIN PHOSPHATASE 2A REGULATORY SUBUNIT B'' SUBUNIT BETA"/>
    <property type="match status" value="1"/>
</dbReference>
<dbReference type="GO" id="GO:0019888">
    <property type="term" value="F:protein phosphatase regulator activity"/>
    <property type="evidence" value="ECO:0007669"/>
    <property type="project" value="TreeGrafter"/>
</dbReference>
<dbReference type="Pfam" id="PF21161">
    <property type="entry name" value="P2R3B_EF-hand"/>
    <property type="match status" value="1"/>
</dbReference>
<feature type="region of interest" description="Disordered" evidence="4">
    <location>
        <begin position="534"/>
        <end position="572"/>
    </location>
</feature>
<dbReference type="GO" id="GO:0000159">
    <property type="term" value="C:protein phosphatase type 2A complex"/>
    <property type="evidence" value="ECO:0007669"/>
    <property type="project" value="TreeGrafter"/>
</dbReference>
<dbReference type="FunFam" id="1.10.238.230:FF:000001">
    <property type="entry name" value="Serine/threonine-protein phosphatase 2A regulatory subunit B'' subunit beta"/>
    <property type="match status" value="1"/>
</dbReference>
<dbReference type="Gene3D" id="1.10.238.230">
    <property type="match status" value="1"/>
</dbReference>
<evidence type="ECO:0000256" key="4">
    <source>
        <dbReference type="SAM" id="MobiDB-lite"/>
    </source>
</evidence>
<dbReference type="PROSITE" id="PS50222">
    <property type="entry name" value="EF_HAND_2"/>
    <property type="match status" value="1"/>
</dbReference>
<feature type="region of interest" description="Disordered" evidence="4">
    <location>
        <begin position="49"/>
        <end position="75"/>
    </location>
</feature>